<dbReference type="RefSeq" id="WP_317488044.1">
    <property type="nucleotide sequence ID" value="NZ_CP136051.1"/>
</dbReference>
<evidence type="ECO:0000313" key="3">
    <source>
        <dbReference type="Proteomes" id="UP001302349"/>
    </source>
</evidence>
<name>A0ABZ0IJT2_9BACT</name>
<dbReference type="Pfam" id="PF18480">
    <property type="entry name" value="DUF5615"/>
    <property type="match status" value="1"/>
</dbReference>
<evidence type="ECO:0000313" key="2">
    <source>
        <dbReference type="EMBL" id="WOK05283.1"/>
    </source>
</evidence>
<dbReference type="EMBL" id="CP136051">
    <property type="protein sequence ID" value="WOK05283.1"/>
    <property type="molecule type" value="Genomic_DNA"/>
</dbReference>
<keyword evidence="3" id="KW-1185">Reference proteome</keyword>
<accession>A0ABZ0IJT2</accession>
<organism evidence="2 3">
    <name type="scientific">Imperialibacter roseus</name>
    <dbReference type="NCBI Taxonomy" id="1324217"/>
    <lineage>
        <taxon>Bacteria</taxon>
        <taxon>Pseudomonadati</taxon>
        <taxon>Bacteroidota</taxon>
        <taxon>Cytophagia</taxon>
        <taxon>Cytophagales</taxon>
        <taxon>Flammeovirgaceae</taxon>
        <taxon>Imperialibacter</taxon>
    </lineage>
</organism>
<dbReference type="Proteomes" id="UP001302349">
    <property type="component" value="Chromosome"/>
</dbReference>
<protein>
    <submittedName>
        <fullName evidence="2">DUF5615 family PIN-like protein</fullName>
    </submittedName>
</protein>
<evidence type="ECO:0000259" key="1">
    <source>
        <dbReference type="Pfam" id="PF18480"/>
    </source>
</evidence>
<dbReference type="InterPro" id="IPR041049">
    <property type="entry name" value="DUF5615"/>
</dbReference>
<gene>
    <name evidence="2" type="ORF">RT717_19570</name>
</gene>
<sequence length="120" mass="13923">MKFLCDVHISIKISKRIQELGYSSEHVNFILDLWHSKDQAIADFADDNNLILISKDQDFRNSFLVSNKPRKLIKINLGNVSNAELMNIIEKHMDYFHDLDQQIPVFMIEIYGNGLLSVTK</sequence>
<reference evidence="2 3" key="1">
    <citation type="journal article" date="2023" name="Microbiol. Resour. Announc.">
        <title>Complete Genome Sequence of Imperialibacter roseus strain P4T.</title>
        <authorList>
            <person name="Tizabi D.R."/>
            <person name="Bachvaroff T."/>
            <person name="Hill R.T."/>
        </authorList>
    </citation>
    <scope>NUCLEOTIDE SEQUENCE [LARGE SCALE GENOMIC DNA]</scope>
    <source>
        <strain evidence="2 3">P4T</strain>
    </source>
</reference>
<proteinExistence type="predicted"/>
<feature type="domain" description="DUF5615" evidence="1">
    <location>
        <begin position="1"/>
        <end position="103"/>
    </location>
</feature>